<gene>
    <name evidence="2" type="ORF">BLA39750_02221</name>
</gene>
<evidence type="ECO:0000313" key="2">
    <source>
        <dbReference type="EMBL" id="VWC95930.1"/>
    </source>
</evidence>
<dbReference type="AlphaFoldDB" id="A0A6P2WDY0"/>
<evidence type="ECO:0000259" key="1">
    <source>
        <dbReference type="Pfam" id="PF25181"/>
    </source>
</evidence>
<sequence>MTNPFQAARDFLSRRRNAYCRTFLTPFGSEVLADLAKFCRAHETTFHTDPRAHAVAEGRREVFLRIQKHLQLTDDQLWALYGSSAPTLKVNND</sequence>
<protein>
    <recommendedName>
        <fullName evidence="1">Bbp19-like phage domain-containing protein</fullName>
    </recommendedName>
</protein>
<dbReference type="InterPro" id="IPR057447">
    <property type="entry name" value="Bbp19-like_phage"/>
</dbReference>
<name>A0A6P2WDY0_BURL3</name>
<dbReference type="EMBL" id="CABVQN010000008">
    <property type="protein sequence ID" value="VWC95930.1"/>
    <property type="molecule type" value="Genomic_DNA"/>
</dbReference>
<dbReference type="Pfam" id="PF25181">
    <property type="entry name" value="Phage_Bbp19"/>
    <property type="match status" value="1"/>
</dbReference>
<accession>A0A6P2WDY0</accession>
<dbReference type="Proteomes" id="UP000494110">
    <property type="component" value="Unassembled WGS sequence"/>
</dbReference>
<reference evidence="2 3" key="1">
    <citation type="submission" date="2019-09" db="EMBL/GenBank/DDBJ databases">
        <authorList>
            <person name="Depoorter E."/>
        </authorList>
    </citation>
    <scope>NUCLEOTIDE SEQUENCE [LARGE SCALE GENOMIC DNA]</scope>
    <source>
        <strain evidence="2">R-39750</strain>
    </source>
</reference>
<dbReference type="RefSeq" id="WP_175012198.1">
    <property type="nucleotide sequence ID" value="NZ_CABVQN010000008.1"/>
</dbReference>
<proteinExistence type="predicted"/>
<feature type="domain" description="Bbp19-like phage" evidence="1">
    <location>
        <begin position="19"/>
        <end position="80"/>
    </location>
</feature>
<organism evidence="2 3">
    <name type="scientific">Burkholderia lata (strain ATCC 17760 / DSM 23089 / LMG 22485 / NCIMB 9086 / R18194 / 383)</name>
    <dbReference type="NCBI Taxonomy" id="482957"/>
    <lineage>
        <taxon>Bacteria</taxon>
        <taxon>Pseudomonadati</taxon>
        <taxon>Pseudomonadota</taxon>
        <taxon>Betaproteobacteria</taxon>
        <taxon>Burkholderiales</taxon>
        <taxon>Burkholderiaceae</taxon>
        <taxon>Burkholderia</taxon>
        <taxon>Burkholderia cepacia complex</taxon>
    </lineage>
</organism>
<evidence type="ECO:0000313" key="3">
    <source>
        <dbReference type="Proteomes" id="UP000494110"/>
    </source>
</evidence>